<feature type="transmembrane region" description="Helical" evidence="11">
    <location>
        <begin position="467"/>
        <end position="492"/>
    </location>
</feature>
<evidence type="ECO:0000256" key="8">
    <source>
        <dbReference type="ARBA" id="ARBA00022989"/>
    </source>
</evidence>
<evidence type="ECO:0000256" key="9">
    <source>
        <dbReference type="ARBA" id="ARBA00023136"/>
    </source>
</evidence>
<comment type="subcellular location">
    <subcellularLocation>
        <location evidence="1">Cell junction</location>
        <location evidence="1">Tight junction</location>
    </subcellularLocation>
    <subcellularLocation>
        <location evidence="2">Cell membrane</location>
        <topology evidence="2">Multi-pass membrane protein</topology>
    </subcellularLocation>
</comment>
<accession>A0ABV0NC09</accession>
<dbReference type="InterPro" id="IPR017974">
    <property type="entry name" value="Claudin_CS"/>
</dbReference>
<keyword evidence="7" id="KW-0965">Cell junction</keyword>
<dbReference type="PANTHER" id="PTHR12002">
    <property type="entry name" value="CLAUDIN"/>
    <property type="match status" value="1"/>
</dbReference>
<feature type="transmembrane region" description="Helical" evidence="11">
    <location>
        <begin position="179"/>
        <end position="200"/>
    </location>
</feature>
<feature type="transmembrane region" description="Helical" evidence="11">
    <location>
        <begin position="334"/>
        <end position="355"/>
    </location>
</feature>
<dbReference type="Pfam" id="PF00822">
    <property type="entry name" value="PMP22_Claudin"/>
    <property type="match status" value="3"/>
</dbReference>
<evidence type="ECO:0008006" key="14">
    <source>
        <dbReference type="Google" id="ProtNLM"/>
    </source>
</evidence>
<evidence type="ECO:0000256" key="2">
    <source>
        <dbReference type="ARBA" id="ARBA00004651"/>
    </source>
</evidence>
<evidence type="ECO:0000256" key="1">
    <source>
        <dbReference type="ARBA" id="ARBA00004435"/>
    </source>
</evidence>
<comment type="caution">
    <text evidence="12">The sequence shown here is derived from an EMBL/GenBank/DDBJ whole genome shotgun (WGS) entry which is preliminary data.</text>
</comment>
<evidence type="ECO:0000256" key="11">
    <source>
        <dbReference type="SAM" id="Phobius"/>
    </source>
</evidence>
<dbReference type="PRINTS" id="PR01077">
    <property type="entry name" value="CLAUDIN"/>
</dbReference>
<keyword evidence="13" id="KW-1185">Reference proteome</keyword>
<dbReference type="Gene3D" id="1.20.140.150">
    <property type="match status" value="3"/>
</dbReference>
<sequence length="603" mass="64918">MWRVTAFIGNNIVTSQVMWEGIWMSCVVQSTGQMQCKVYDSMLALSYDLQGARALVVVSIIVGIAGLLVSFVGGKCTNFISEEKAKAKASVAAGAILIVSGVLCLIPVSWTASIIIQDFYNPLVVDAQKREIGASLYIGWGAATLLILGGGLLCTSCPPEEEGAPSGVSFQSPMALQELGISLSMMGVAGTMLICGLPMWKVTAFIGTHLVVMQVFWEGLWMTCVSEYTGQMQCKLYDALLDLSPDLQAARGLVCISLVLGCLGFLIFILGGRCTNCLSHPRIKARVVLSSGAIFCLSALTTIVAVAWTANTIITDFHNPRVPEVLKRELGASIYIGFAASGLLFCGGAILCTTCPPERARFPSSGYMVAKTPTRSSYAIKNYMLLLTARSCSFHVKTGWLAAILTRCLALWKVSGTLDNTTASLPAYWDGVWLEWDHWDLAHDGSLHCTFYQSLMSLSGSFRTWRALIMAAIGVGGFAAVIGGVGLVWFPLRGQIKVFSGSSFVVAGILLLVPTAWTCHHTSQPLEGTVPLRRDWGPALYLGWISFALMLVGGMFLTTRCPTAGGQEGQPDMNPGEESSNPLSTINRTAFTNSQYKRRSEPI</sequence>
<keyword evidence="4" id="KW-0796">Tight junction</keyword>
<reference evidence="12 13" key="1">
    <citation type="submission" date="2021-06" db="EMBL/GenBank/DDBJ databases">
        <authorList>
            <person name="Palmer J.M."/>
        </authorList>
    </citation>
    <scope>NUCLEOTIDE SEQUENCE [LARGE SCALE GENOMIC DNA]</scope>
    <source>
        <strain evidence="12 13">GA_2019</strain>
        <tissue evidence="12">Muscle</tissue>
    </source>
</reference>
<evidence type="ECO:0000256" key="7">
    <source>
        <dbReference type="ARBA" id="ARBA00022949"/>
    </source>
</evidence>
<evidence type="ECO:0000256" key="10">
    <source>
        <dbReference type="SAM" id="MobiDB-lite"/>
    </source>
</evidence>
<evidence type="ECO:0000313" key="12">
    <source>
        <dbReference type="EMBL" id="MEQ2167787.1"/>
    </source>
</evidence>
<feature type="transmembrane region" description="Helical" evidence="11">
    <location>
        <begin position="539"/>
        <end position="557"/>
    </location>
</feature>
<evidence type="ECO:0000256" key="3">
    <source>
        <dbReference type="ARBA" id="ARBA00008295"/>
    </source>
</evidence>
<proteinExistence type="inferred from homology"/>
<feature type="transmembrane region" description="Helical" evidence="11">
    <location>
        <begin position="136"/>
        <end position="158"/>
    </location>
</feature>
<feature type="transmembrane region" description="Helical" evidence="11">
    <location>
        <begin position="52"/>
        <end position="72"/>
    </location>
</feature>
<keyword evidence="9 11" id="KW-0472">Membrane</keyword>
<dbReference type="PROSITE" id="PS01346">
    <property type="entry name" value="CLAUDIN"/>
    <property type="match status" value="1"/>
</dbReference>
<evidence type="ECO:0000256" key="6">
    <source>
        <dbReference type="ARBA" id="ARBA00022692"/>
    </source>
</evidence>
<protein>
    <recommendedName>
        <fullName evidence="14">Claudin</fullName>
    </recommendedName>
</protein>
<evidence type="ECO:0000256" key="5">
    <source>
        <dbReference type="ARBA" id="ARBA00022475"/>
    </source>
</evidence>
<feature type="region of interest" description="Disordered" evidence="10">
    <location>
        <begin position="563"/>
        <end position="603"/>
    </location>
</feature>
<feature type="transmembrane region" description="Helical" evidence="11">
    <location>
        <begin position="498"/>
        <end position="519"/>
    </location>
</feature>
<feature type="transmembrane region" description="Helical" evidence="11">
    <location>
        <begin position="292"/>
        <end position="314"/>
    </location>
</feature>
<organism evidence="12 13">
    <name type="scientific">Goodea atripinnis</name>
    <dbReference type="NCBI Taxonomy" id="208336"/>
    <lineage>
        <taxon>Eukaryota</taxon>
        <taxon>Metazoa</taxon>
        <taxon>Chordata</taxon>
        <taxon>Craniata</taxon>
        <taxon>Vertebrata</taxon>
        <taxon>Euteleostomi</taxon>
        <taxon>Actinopterygii</taxon>
        <taxon>Neopterygii</taxon>
        <taxon>Teleostei</taxon>
        <taxon>Neoteleostei</taxon>
        <taxon>Acanthomorphata</taxon>
        <taxon>Ovalentaria</taxon>
        <taxon>Atherinomorphae</taxon>
        <taxon>Cyprinodontiformes</taxon>
        <taxon>Goodeidae</taxon>
        <taxon>Goodea</taxon>
    </lineage>
</organism>
<dbReference type="InterPro" id="IPR004031">
    <property type="entry name" value="PMP22/EMP/MP20/Claudin"/>
</dbReference>
<feature type="compositionally biased region" description="Polar residues" evidence="10">
    <location>
        <begin position="577"/>
        <end position="595"/>
    </location>
</feature>
<name>A0ABV0NC09_9TELE</name>
<dbReference type="InterPro" id="IPR006187">
    <property type="entry name" value="Claudin"/>
</dbReference>
<keyword evidence="8 11" id="KW-1133">Transmembrane helix</keyword>
<dbReference type="EMBL" id="JAHRIO010030371">
    <property type="protein sequence ID" value="MEQ2167787.1"/>
    <property type="molecule type" value="Genomic_DNA"/>
</dbReference>
<keyword evidence="6 11" id="KW-0812">Transmembrane</keyword>
<keyword evidence="5" id="KW-1003">Cell membrane</keyword>
<gene>
    <name evidence="12" type="ORF">GOODEAATRI_007571</name>
</gene>
<comment type="similarity">
    <text evidence="3">Belongs to the claudin family.</text>
</comment>
<evidence type="ECO:0000313" key="13">
    <source>
        <dbReference type="Proteomes" id="UP001476798"/>
    </source>
</evidence>
<evidence type="ECO:0000256" key="4">
    <source>
        <dbReference type="ARBA" id="ARBA00022427"/>
    </source>
</evidence>
<feature type="transmembrane region" description="Helical" evidence="11">
    <location>
        <begin position="93"/>
        <end position="116"/>
    </location>
</feature>
<dbReference type="Proteomes" id="UP001476798">
    <property type="component" value="Unassembled WGS sequence"/>
</dbReference>
<feature type="transmembrane region" description="Helical" evidence="11">
    <location>
        <begin position="249"/>
        <end position="271"/>
    </location>
</feature>